<dbReference type="Pfam" id="PF02518">
    <property type="entry name" value="HATPase_c"/>
    <property type="match status" value="1"/>
</dbReference>
<dbReference type="HOGENOM" id="CLU_049300_0_0_3"/>
<dbReference type="InterPro" id="IPR003594">
    <property type="entry name" value="HATPase_dom"/>
</dbReference>
<dbReference type="SMART" id="SM00387">
    <property type="entry name" value="HATPase_c"/>
    <property type="match status" value="1"/>
</dbReference>
<evidence type="ECO:0000256" key="4">
    <source>
        <dbReference type="ARBA" id="ARBA00022777"/>
    </source>
</evidence>
<keyword evidence="4 8" id="KW-0418">Kinase</keyword>
<dbReference type="STRING" id="1173027.Mic7113_5985"/>
<dbReference type="PANTHER" id="PTHR43547:SF2">
    <property type="entry name" value="HYBRID SIGNAL TRANSDUCTION HISTIDINE KINASE C"/>
    <property type="match status" value="1"/>
</dbReference>
<dbReference type="PROSITE" id="PS50109">
    <property type="entry name" value="HIS_KIN"/>
    <property type="match status" value="1"/>
</dbReference>
<gene>
    <name evidence="8" type="ORF">Mic7113_5985</name>
</gene>
<proteinExistence type="predicted"/>
<reference evidence="8 9" key="1">
    <citation type="submission" date="2012-06" db="EMBL/GenBank/DDBJ databases">
        <title>Finished chromosome of genome of Microcoleus sp. PCC 7113.</title>
        <authorList>
            <consortium name="US DOE Joint Genome Institute"/>
            <person name="Gugger M."/>
            <person name="Coursin T."/>
            <person name="Rippka R."/>
            <person name="Tandeau De Marsac N."/>
            <person name="Huntemann M."/>
            <person name="Wei C.-L."/>
            <person name="Han J."/>
            <person name="Detter J.C."/>
            <person name="Han C."/>
            <person name="Tapia R."/>
            <person name="Chen A."/>
            <person name="Kyrpides N."/>
            <person name="Mavromatis K."/>
            <person name="Markowitz V."/>
            <person name="Szeto E."/>
            <person name="Ivanova N."/>
            <person name="Pagani I."/>
            <person name="Pati A."/>
            <person name="Goodwin L."/>
            <person name="Nordberg H.P."/>
            <person name="Cantor M.N."/>
            <person name="Hua S.X."/>
            <person name="Woyke T."/>
            <person name="Kerfeld C.A."/>
        </authorList>
    </citation>
    <scope>NUCLEOTIDE SEQUENCE [LARGE SCALE GENOMIC DNA]</scope>
    <source>
        <strain evidence="8 9">PCC 7113</strain>
    </source>
</reference>
<organism evidence="8 9">
    <name type="scientific">Allocoleopsis franciscana PCC 7113</name>
    <dbReference type="NCBI Taxonomy" id="1173027"/>
    <lineage>
        <taxon>Bacteria</taxon>
        <taxon>Bacillati</taxon>
        <taxon>Cyanobacteriota</taxon>
        <taxon>Cyanophyceae</taxon>
        <taxon>Coleofasciculales</taxon>
        <taxon>Coleofasciculaceae</taxon>
        <taxon>Allocoleopsis</taxon>
        <taxon>Allocoleopsis franciscana</taxon>
    </lineage>
</organism>
<dbReference type="SUPFAM" id="SSF55874">
    <property type="entry name" value="ATPase domain of HSP90 chaperone/DNA topoisomerase II/histidine kinase"/>
    <property type="match status" value="1"/>
</dbReference>
<dbReference type="OrthoDB" id="9815750at2"/>
<feature type="region of interest" description="Disordered" evidence="6">
    <location>
        <begin position="1"/>
        <end position="36"/>
    </location>
</feature>
<evidence type="ECO:0000256" key="1">
    <source>
        <dbReference type="ARBA" id="ARBA00000085"/>
    </source>
</evidence>
<evidence type="ECO:0000256" key="2">
    <source>
        <dbReference type="ARBA" id="ARBA00012438"/>
    </source>
</evidence>
<dbReference type="Gene3D" id="3.30.565.10">
    <property type="entry name" value="Histidine kinase-like ATPase, C-terminal domain"/>
    <property type="match status" value="1"/>
</dbReference>
<evidence type="ECO:0000256" key="3">
    <source>
        <dbReference type="ARBA" id="ARBA00022553"/>
    </source>
</evidence>
<evidence type="ECO:0000256" key="6">
    <source>
        <dbReference type="SAM" id="MobiDB-lite"/>
    </source>
</evidence>
<dbReference type="eggNOG" id="COG2205">
    <property type="taxonomic scope" value="Bacteria"/>
</dbReference>
<dbReference type="InterPro" id="IPR004358">
    <property type="entry name" value="Sig_transdc_His_kin-like_C"/>
</dbReference>
<dbReference type="GO" id="GO:0000155">
    <property type="term" value="F:phosphorelay sensor kinase activity"/>
    <property type="evidence" value="ECO:0007669"/>
    <property type="project" value="InterPro"/>
</dbReference>
<evidence type="ECO:0000313" key="8">
    <source>
        <dbReference type="EMBL" id="AFZ21586.1"/>
    </source>
</evidence>
<evidence type="ECO:0000313" key="9">
    <source>
        <dbReference type="Proteomes" id="UP000010471"/>
    </source>
</evidence>
<dbReference type="EC" id="2.7.13.3" evidence="2"/>
<feature type="domain" description="Histidine kinase" evidence="7">
    <location>
        <begin position="181"/>
        <end position="384"/>
    </location>
</feature>
<sequence>MISMPGNLAMKGRKQPLAQEEQPLSSKSSSPCTPRSLDTRHVLQQQIQQFAIALPVVATWVVYTEPDQGKRQSLVHYTPKPGSSYPDLTDLESEGWLFESLPALTLREIVTLDSVRAFGCLLNLYHSQAEYLVLWTDASLSDKEQRWAEQQAQFLMNYLVMSRECSRQHTEIQLLEQVVRRAEHQLRNPLALISLYAENLTLGSPAGPMKDQAQLIGETVHELTSSLTDLLSCGQQAKLHVAPHDLGSILQESIKGLQPWLEKKQVKIIGDETPVTLAVDRWQMKQVFDNLLSNAVYFSPQAGTVTCNWMVFRDEVLVKISDQGPGLSEEDLKQAFTPFYSRRPEGTGLGLAIAKKIILDHKGSLWVQNLSSGGAQFSFSLPRS</sequence>
<comment type="catalytic activity">
    <reaction evidence="1">
        <text>ATP + protein L-histidine = ADP + protein N-phospho-L-histidine.</text>
        <dbReference type="EC" id="2.7.13.3"/>
    </reaction>
</comment>
<dbReference type="EMBL" id="CP003630">
    <property type="protein sequence ID" value="AFZ21586.1"/>
    <property type="molecule type" value="Genomic_DNA"/>
</dbReference>
<dbReference type="SUPFAM" id="SSF47384">
    <property type="entry name" value="Homodimeric domain of signal transducing histidine kinase"/>
    <property type="match status" value="1"/>
</dbReference>
<dbReference type="InterPro" id="IPR003661">
    <property type="entry name" value="HisK_dim/P_dom"/>
</dbReference>
<dbReference type="InterPro" id="IPR036097">
    <property type="entry name" value="HisK_dim/P_sf"/>
</dbReference>
<accession>K9WP70</accession>
<dbReference type="AlphaFoldDB" id="K9WP70"/>
<keyword evidence="3" id="KW-0597">Phosphoprotein</keyword>
<dbReference type="PANTHER" id="PTHR43547">
    <property type="entry name" value="TWO-COMPONENT HISTIDINE KINASE"/>
    <property type="match status" value="1"/>
</dbReference>
<dbReference type="Proteomes" id="UP000010471">
    <property type="component" value="Chromosome"/>
</dbReference>
<dbReference type="CDD" id="cd00075">
    <property type="entry name" value="HATPase"/>
    <property type="match status" value="1"/>
</dbReference>
<dbReference type="InterPro" id="IPR036890">
    <property type="entry name" value="HATPase_C_sf"/>
</dbReference>
<dbReference type="PRINTS" id="PR00344">
    <property type="entry name" value="BCTRLSENSOR"/>
</dbReference>
<dbReference type="KEGG" id="mic:Mic7113_5985"/>
<evidence type="ECO:0000256" key="5">
    <source>
        <dbReference type="ARBA" id="ARBA00023012"/>
    </source>
</evidence>
<name>K9WP70_9CYAN</name>
<protein>
    <recommendedName>
        <fullName evidence="2">histidine kinase</fullName>
        <ecNumber evidence="2">2.7.13.3</ecNumber>
    </recommendedName>
</protein>
<dbReference type="InterPro" id="IPR005467">
    <property type="entry name" value="His_kinase_dom"/>
</dbReference>
<keyword evidence="4 8" id="KW-0808">Transferase</keyword>
<keyword evidence="5" id="KW-0902">Two-component regulatory system</keyword>
<keyword evidence="9" id="KW-1185">Reference proteome</keyword>
<dbReference type="CDD" id="cd00082">
    <property type="entry name" value="HisKA"/>
    <property type="match status" value="1"/>
</dbReference>
<evidence type="ECO:0000259" key="7">
    <source>
        <dbReference type="PROSITE" id="PS50109"/>
    </source>
</evidence>